<dbReference type="InterPro" id="IPR010131">
    <property type="entry name" value="MdtP/NodT-like"/>
</dbReference>
<dbReference type="SUPFAM" id="SSF56954">
    <property type="entry name" value="Outer membrane efflux proteins (OEP)"/>
    <property type="match status" value="1"/>
</dbReference>
<proteinExistence type="predicted"/>
<dbReference type="Gene3D" id="1.20.1600.10">
    <property type="entry name" value="Outer membrane efflux proteins (OEP)"/>
    <property type="match status" value="1"/>
</dbReference>
<reference evidence="1 2" key="1">
    <citation type="submission" date="2017-12" db="EMBL/GenBank/DDBJ databases">
        <title>Genome sequence of the active heterotrophic nitrifier-denitrifier, Cupriavidus pauculus UM1.</title>
        <authorList>
            <person name="Putonti C."/>
            <person name="Castignetti D."/>
        </authorList>
    </citation>
    <scope>NUCLEOTIDE SEQUENCE [LARGE SCALE GENOMIC DNA]</scope>
    <source>
        <strain evidence="1 2">UM1</strain>
    </source>
</reference>
<dbReference type="AlphaFoldDB" id="A0A2N5CFI3"/>
<gene>
    <name evidence="1" type="ORF">CYJ10_09455</name>
</gene>
<dbReference type="PANTHER" id="PTHR30203:SF24">
    <property type="entry name" value="BLR4935 PROTEIN"/>
    <property type="match status" value="1"/>
</dbReference>
<accession>A0A2N5CFI3</accession>
<dbReference type="GO" id="GO:0015562">
    <property type="term" value="F:efflux transmembrane transporter activity"/>
    <property type="evidence" value="ECO:0007669"/>
    <property type="project" value="InterPro"/>
</dbReference>
<evidence type="ECO:0000313" key="2">
    <source>
        <dbReference type="Proteomes" id="UP000234341"/>
    </source>
</evidence>
<dbReference type="PANTHER" id="PTHR30203">
    <property type="entry name" value="OUTER MEMBRANE CATION EFFLUX PROTEIN"/>
    <property type="match status" value="1"/>
</dbReference>
<name>A0A2N5CFI3_9BURK</name>
<dbReference type="Proteomes" id="UP000234341">
    <property type="component" value="Unassembled WGS sequence"/>
</dbReference>
<sequence length="403" mass="42072">MHAVTEESYLPTAVSVRAALDAAPDVAAARARRDSASARASGIRAGTAEFVVRATGQRRHVRDPSDNFAEGQVAIERPLRLWGKSDADAALADATIDQGDIALDDAQHETSKQMLALWFNVLRARQATAAMVRSAALAGDLVTSTGKRVRASDAAPMDLEIVQAEKARAEAALAGASATQGAAEAELRARFPALGLPVAMPAGPQIATMPPAAAGDLLGEGARARYLDVSHAVRLAIADEAVASRAARRSDLERKPDPTVGAFVTVERGGAERIAGLSISMPLGSAHRRSVALAAVADAEAAARRRAAVEQTAGAEFDVLARSVTGLEQAARAQQAALTLDQSAADRAARAYVAGEIGIGQLLVVRRGLTETTLAARTAMVNALEAQQKLRLELHEQSRFEAP</sequence>
<dbReference type="OrthoDB" id="7616984at2"/>
<organism evidence="1 2">
    <name type="scientific">Cupriavidus pauculus</name>
    <dbReference type="NCBI Taxonomy" id="82633"/>
    <lineage>
        <taxon>Bacteria</taxon>
        <taxon>Pseudomonadati</taxon>
        <taxon>Pseudomonadota</taxon>
        <taxon>Betaproteobacteria</taxon>
        <taxon>Burkholderiales</taxon>
        <taxon>Burkholderiaceae</taxon>
        <taxon>Cupriavidus</taxon>
    </lineage>
</organism>
<protein>
    <submittedName>
        <fullName evidence="1">Metal transporter</fullName>
    </submittedName>
</protein>
<dbReference type="EMBL" id="PJRP01000003">
    <property type="protein sequence ID" value="PLQ00973.1"/>
    <property type="molecule type" value="Genomic_DNA"/>
</dbReference>
<comment type="caution">
    <text evidence="1">The sequence shown here is derived from an EMBL/GenBank/DDBJ whole genome shotgun (WGS) entry which is preliminary data.</text>
</comment>
<evidence type="ECO:0000313" key="1">
    <source>
        <dbReference type="EMBL" id="PLQ00973.1"/>
    </source>
</evidence>